<proteinExistence type="predicted"/>
<keyword evidence="5" id="KW-0812">Transmembrane</keyword>
<feature type="non-terminal residue" evidence="6">
    <location>
        <position position="1"/>
    </location>
</feature>
<comment type="caution">
    <text evidence="6">The sequence shown here is derived from an EMBL/GenBank/DDBJ whole genome shotgun (WGS) entry which is preliminary data.</text>
</comment>
<evidence type="ECO:0000256" key="3">
    <source>
        <dbReference type="ARBA" id="ARBA00023277"/>
    </source>
</evidence>
<evidence type="ECO:0008006" key="8">
    <source>
        <dbReference type="Google" id="ProtNLM"/>
    </source>
</evidence>
<protein>
    <recommendedName>
        <fullName evidence="8">O-fucosyltransferase family protein</fullName>
    </recommendedName>
</protein>
<dbReference type="EMBL" id="JAAAIP010000687">
    <property type="protein sequence ID" value="KAG0313625.1"/>
    <property type="molecule type" value="Genomic_DNA"/>
</dbReference>
<evidence type="ECO:0000313" key="7">
    <source>
        <dbReference type="Proteomes" id="UP000738325"/>
    </source>
</evidence>
<gene>
    <name evidence="6" type="ORF">BGZ99_008678</name>
</gene>
<dbReference type="AlphaFoldDB" id="A0A9P6UPC9"/>
<evidence type="ECO:0000256" key="5">
    <source>
        <dbReference type="SAM" id="Phobius"/>
    </source>
</evidence>
<feature type="compositionally biased region" description="Low complexity" evidence="4">
    <location>
        <begin position="128"/>
        <end position="143"/>
    </location>
</feature>
<feature type="transmembrane region" description="Helical" evidence="5">
    <location>
        <begin position="63"/>
        <end position="81"/>
    </location>
</feature>
<sequence>MATGPSLPYHVPKVRHDNTRALPAYHDQYSSSDSSLESTDDPSEALLRRLNLSKHHRFSISRTVALAAVSFIILAFLHINYGPHHYIPRFNQSGNIASTGSTASPEDQRQQLLIPLDQPQRPSPQTPKPVYTKPPKTNNTSPTLGMIVSDNDLTTTVQQSNGEQMKLFKPAFFKDAVAAKREMGSFMQTLKSMSQLVRSSRLGFDSNGHNDRHSDKNENEDKEKEEDDDQGRKDTTSGELSSRYFAYLPMGGGNNQFTSLQKAALLAKDLNRTLILPPISPNQHIPVWAGPRYSRFYDLDTFVAKSGIPVLEWHDIKKAPETVPGNFGRQWEEFSEDLPCTPNGGIGVGNANLYDKFRQQFLLKFRMTIPEVDATKGKSKNYNYARDVLLKDAPASTTPGPDGVDPN</sequence>
<keyword evidence="1" id="KW-0808">Transferase</keyword>
<evidence type="ECO:0000313" key="6">
    <source>
        <dbReference type="EMBL" id="KAG0313625.1"/>
    </source>
</evidence>
<evidence type="ECO:0000256" key="1">
    <source>
        <dbReference type="ARBA" id="ARBA00022679"/>
    </source>
</evidence>
<dbReference type="OrthoDB" id="1882547at2759"/>
<dbReference type="Proteomes" id="UP000738325">
    <property type="component" value="Unassembled WGS sequence"/>
</dbReference>
<keyword evidence="3" id="KW-0119">Carbohydrate metabolism</keyword>
<organism evidence="6 7">
    <name type="scientific">Dissophora globulifera</name>
    <dbReference type="NCBI Taxonomy" id="979702"/>
    <lineage>
        <taxon>Eukaryota</taxon>
        <taxon>Fungi</taxon>
        <taxon>Fungi incertae sedis</taxon>
        <taxon>Mucoromycota</taxon>
        <taxon>Mortierellomycotina</taxon>
        <taxon>Mortierellomycetes</taxon>
        <taxon>Mortierellales</taxon>
        <taxon>Mortierellaceae</taxon>
        <taxon>Dissophora</taxon>
    </lineage>
</organism>
<dbReference type="Pfam" id="PF10250">
    <property type="entry name" value="O-FucT"/>
    <property type="match status" value="1"/>
</dbReference>
<feature type="compositionally biased region" description="Basic and acidic residues" evidence="4">
    <location>
        <begin position="208"/>
        <end position="222"/>
    </location>
</feature>
<name>A0A9P6UPC9_9FUNG</name>
<reference evidence="6" key="1">
    <citation type="journal article" date="2020" name="Fungal Divers.">
        <title>Resolving the Mortierellaceae phylogeny through synthesis of multi-gene phylogenetics and phylogenomics.</title>
        <authorList>
            <person name="Vandepol N."/>
            <person name="Liber J."/>
            <person name="Desiro A."/>
            <person name="Na H."/>
            <person name="Kennedy M."/>
            <person name="Barry K."/>
            <person name="Grigoriev I.V."/>
            <person name="Miller A.N."/>
            <person name="O'Donnell K."/>
            <person name="Stajich J.E."/>
            <person name="Bonito G."/>
        </authorList>
    </citation>
    <scope>NUCLEOTIDE SEQUENCE</scope>
    <source>
        <strain evidence="6">REB-010B</strain>
    </source>
</reference>
<evidence type="ECO:0000256" key="4">
    <source>
        <dbReference type="SAM" id="MobiDB-lite"/>
    </source>
</evidence>
<evidence type="ECO:0000256" key="2">
    <source>
        <dbReference type="ARBA" id="ARBA00023253"/>
    </source>
</evidence>
<accession>A0A9P6UPC9</accession>
<keyword evidence="5" id="KW-0472">Membrane</keyword>
<keyword evidence="5" id="KW-1133">Transmembrane helix</keyword>
<feature type="region of interest" description="Disordered" evidence="4">
    <location>
        <begin position="201"/>
        <end position="237"/>
    </location>
</feature>
<keyword evidence="2" id="KW-0294">Fucose metabolism</keyword>
<feature type="region of interest" description="Disordered" evidence="4">
    <location>
        <begin position="115"/>
        <end position="145"/>
    </location>
</feature>
<dbReference type="InterPro" id="IPR019378">
    <property type="entry name" value="GDP-Fuc_O-FucTrfase"/>
</dbReference>
<keyword evidence="7" id="KW-1185">Reference proteome</keyword>